<dbReference type="Proteomes" id="UP000286848">
    <property type="component" value="Unassembled WGS sequence"/>
</dbReference>
<dbReference type="RefSeq" id="WP_124977908.1">
    <property type="nucleotide sequence ID" value="NZ_BFFP01000039.1"/>
</dbReference>
<dbReference type="InterPro" id="IPR009057">
    <property type="entry name" value="Homeodomain-like_sf"/>
</dbReference>
<feature type="domain" description="HTH tetR-type" evidence="3">
    <location>
        <begin position="10"/>
        <end position="70"/>
    </location>
</feature>
<evidence type="ECO:0000256" key="2">
    <source>
        <dbReference type="PROSITE-ProRule" id="PRU00335"/>
    </source>
</evidence>
<proteinExistence type="predicted"/>
<reference evidence="4 5" key="1">
    <citation type="journal article" date="2019" name="Int. J. Syst. Evol. Microbiol.">
        <title>Lactobacillus salitolerans sp. nov., a novel lactic acid bacterium isolated from spent mushroom substrates.</title>
        <authorList>
            <person name="Tohno M."/>
            <person name="Tanizawa Y."/>
            <person name="Kojima Y."/>
            <person name="Sakamoto M."/>
            <person name="Nakamura Y."/>
            <person name="Ohkuma M."/>
            <person name="Kobayashi H."/>
        </authorList>
    </citation>
    <scope>NUCLEOTIDE SEQUENCE [LARGE SCALE GENOMIC DNA]</scope>
    <source>
        <strain evidence="4 5">YK43</strain>
    </source>
</reference>
<protein>
    <recommendedName>
        <fullName evidence="3">HTH tetR-type domain-containing protein</fullName>
    </recommendedName>
</protein>
<dbReference type="Pfam" id="PF00440">
    <property type="entry name" value="TetR_N"/>
    <property type="match status" value="1"/>
</dbReference>
<keyword evidence="1 2" id="KW-0238">DNA-binding</keyword>
<evidence type="ECO:0000313" key="5">
    <source>
        <dbReference type="Proteomes" id="UP000286848"/>
    </source>
</evidence>
<dbReference type="OrthoDB" id="9810250at2"/>
<name>A0A401IVI8_9LACO</name>
<dbReference type="AlphaFoldDB" id="A0A401IVI8"/>
<dbReference type="Gene3D" id="1.10.357.10">
    <property type="entry name" value="Tetracycline Repressor, domain 2"/>
    <property type="match status" value="1"/>
</dbReference>
<feature type="DNA-binding region" description="H-T-H motif" evidence="2">
    <location>
        <begin position="33"/>
        <end position="52"/>
    </location>
</feature>
<dbReference type="PANTHER" id="PTHR43479:SF11">
    <property type="entry name" value="ACREF_ENVCD OPERON REPRESSOR-RELATED"/>
    <property type="match status" value="1"/>
</dbReference>
<gene>
    <name evidence="4" type="ORF">LFYK43_19870</name>
</gene>
<sequence>MSTEITKQADQTRQAWVTAFCLLYQEKPFSKISVQAVAKKAGYDRTTFYQYFIDLRDLLDQLEEELMGYITTRRPSITAETNEYHFINALVDLYQERSVEVNALLGPYGRDHFSTALKSSLDLSLFHLRNDEANQYEPYLVEFRLAGALDLFSLWLSRGQDLSVPELVELLVKLYQTNPGLKELAKQ</sequence>
<evidence type="ECO:0000313" key="4">
    <source>
        <dbReference type="EMBL" id="GBG95528.1"/>
    </source>
</evidence>
<dbReference type="InterPro" id="IPR050624">
    <property type="entry name" value="HTH-type_Tx_Regulator"/>
</dbReference>
<dbReference type="SUPFAM" id="SSF46689">
    <property type="entry name" value="Homeodomain-like"/>
    <property type="match status" value="1"/>
</dbReference>
<dbReference type="PROSITE" id="PS50977">
    <property type="entry name" value="HTH_TETR_2"/>
    <property type="match status" value="1"/>
</dbReference>
<organism evidence="4 5">
    <name type="scientific">Ligilactobacillus salitolerans</name>
    <dbReference type="NCBI Taxonomy" id="1808352"/>
    <lineage>
        <taxon>Bacteria</taxon>
        <taxon>Bacillati</taxon>
        <taxon>Bacillota</taxon>
        <taxon>Bacilli</taxon>
        <taxon>Lactobacillales</taxon>
        <taxon>Lactobacillaceae</taxon>
        <taxon>Ligilactobacillus</taxon>
    </lineage>
</organism>
<dbReference type="PANTHER" id="PTHR43479">
    <property type="entry name" value="ACREF/ENVCD OPERON REPRESSOR-RELATED"/>
    <property type="match status" value="1"/>
</dbReference>
<accession>A0A401IVI8</accession>
<dbReference type="EMBL" id="BFFP01000039">
    <property type="protein sequence ID" value="GBG95528.1"/>
    <property type="molecule type" value="Genomic_DNA"/>
</dbReference>
<keyword evidence="5" id="KW-1185">Reference proteome</keyword>
<evidence type="ECO:0000256" key="1">
    <source>
        <dbReference type="ARBA" id="ARBA00023125"/>
    </source>
</evidence>
<dbReference type="GO" id="GO:0003677">
    <property type="term" value="F:DNA binding"/>
    <property type="evidence" value="ECO:0007669"/>
    <property type="project" value="UniProtKB-UniRule"/>
</dbReference>
<comment type="caution">
    <text evidence="4">The sequence shown here is derived from an EMBL/GenBank/DDBJ whole genome shotgun (WGS) entry which is preliminary data.</text>
</comment>
<dbReference type="InterPro" id="IPR001647">
    <property type="entry name" value="HTH_TetR"/>
</dbReference>
<evidence type="ECO:0000259" key="3">
    <source>
        <dbReference type="PROSITE" id="PS50977"/>
    </source>
</evidence>